<keyword evidence="2" id="KW-1185">Reference proteome</keyword>
<accession>A0A376GXA7</accession>
<sequence length="80" mass="9121">MEKIEKGIADIEKIRRILAAQTSNRIARETGITKSTIEKLKSGDRAVEKLNLAYAIRLTEYAIQQSAPIIEIWGRKPRKK</sequence>
<reference evidence="1 2" key="1">
    <citation type="submission" date="2018-06" db="EMBL/GenBank/DDBJ databases">
        <authorList>
            <consortium name="Pathogen Informatics"/>
            <person name="Doyle S."/>
        </authorList>
    </citation>
    <scope>NUCLEOTIDE SEQUENCE [LARGE SCALE GENOMIC DNA]</scope>
    <source>
        <strain evidence="1 2">NCTC12360</strain>
    </source>
</reference>
<evidence type="ECO:0000313" key="2">
    <source>
        <dbReference type="Proteomes" id="UP000254807"/>
    </source>
</evidence>
<evidence type="ECO:0000313" key="1">
    <source>
        <dbReference type="EMBL" id="STD82613.1"/>
    </source>
</evidence>
<proteinExistence type="predicted"/>
<protein>
    <recommendedName>
        <fullName evidence="3">XRE family transcriptional regulator</fullName>
    </recommendedName>
</protein>
<dbReference type="RefSeq" id="WP_219924625.1">
    <property type="nucleotide sequence ID" value="NZ_JAMXHF010000001.1"/>
</dbReference>
<dbReference type="Proteomes" id="UP000254807">
    <property type="component" value="Unassembled WGS sequence"/>
</dbReference>
<evidence type="ECO:0008006" key="3">
    <source>
        <dbReference type="Google" id="ProtNLM"/>
    </source>
</evidence>
<dbReference type="AlphaFoldDB" id="A0A376GXA7"/>
<gene>
    <name evidence="1" type="ORF">NCTC12360_01045</name>
</gene>
<name>A0A376GXA7_ENTGA</name>
<dbReference type="EMBL" id="UFYW01000001">
    <property type="protein sequence ID" value="STD82613.1"/>
    <property type="molecule type" value="Genomic_DNA"/>
</dbReference>
<organism evidence="1 2">
    <name type="scientific">Enterococcus gallinarum</name>
    <dbReference type="NCBI Taxonomy" id="1353"/>
    <lineage>
        <taxon>Bacteria</taxon>
        <taxon>Bacillati</taxon>
        <taxon>Bacillota</taxon>
        <taxon>Bacilli</taxon>
        <taxon>Lactobacillales</taxon>
        <taxon>Enterococcaceae</taxon>
        <taxon>Enterococcus</taxon>
    </lineage>
</organism>